<dbReference type="EMBL" id="BART01005901">
    <property type="protein sequence ID" value="GAG54982.1"/>
    <property type="molecule type" value="Genomic_DNA"/>
</dbReference>
<dbReference type="AlphaFoldDB" id="X0Z9K0"/>
<reference evidence="1" key="1">
    <citation type="journal article" date="2014" name="Front. Microbiol.">
        <title>High frequency of phylogenetically diverse reductive dehalogenase-homologous genes in deep subseafloor sedimentary metagenomes.</title>
        <authorList>
            <person name="Kawai M."/>
            <person name="Futagami T."/>
            <person name="Toyoda A."/>
            <person name="Takaki Y."/>
            <person name="Nishi S."/>
            <person name="Hori S."/>
            <person name="Arai W."/>
            <person name="Tsubouchi T."/>
            <person name="Morono Y."/>
            <person name="Uchiyama I."/>
            <person name="Ito T."/>
            <person name="Fujiyama A."/>
            <person name="Inagaki F."/>
            <person name="Takami H."/>
        </authorList>
    </citation>
    <scope>NUCLEOTIDE SEQUENCE</scope>
    <source>
        <strain evidence="1">Expedition CK06-06</strain>
    </source>
</reference>
<evidence type="ECO:0000313" key="1">
    <source>
        <dbReference type="EMBL" id="GAG54982.1"/>
    </source>
</evidence>
<organism evidence="1">
    <name type="scientific">marine sediment metagenome</name>
    <dbReference type="NCBI Taxonomy" id="412755"/>
    <lineage>
        <taxon>unclassified sequences</taxon>
        <taxon>metagenomes</taxon>
        <taxon>ecological metagenomes</taxon>
    </lineage>
</organism>
<gene>
    <name evidence="1" type="ORF">S01H4_13386</name>
</gene>
<protein>
    <submittedName>
        <fullName evidence="1">Uncharacterized protein</fullName>
    </submittedName>
</protein>
<sequence>MKYIGVPPSNQPFRVFQFRNGGDTSDVIIEVSAGLTRYWVVDENGYLKLFEDTTTLLVDEVDDAFLIDESELPNEVNLTVGVSSEPNPYSVEDLSSLYFTNQDRYATICHPNHPPLTITAYIDGSLRSELFPVERIPMWQYQDIKNPALAATAANWQLTFPAEWFDTHPVFFMTYNNVAAIVGGSILRTVFAANTTTNEDTIKLFLETAASQQGYTIVVTPSVVLGTTPEGIVYNIAITGADAGWVPKAFSWDYRNYSFTTDPFTLTSNPRIQSVEGGDTLAEAAWSYPTWVTNNGIYYQCIESHEAIADT</sequence>
<feature type="non-terminal residue" evidence="1">
    <location>
        <position position="311"/>
    </location>
</feature>
<name>X0Z9K0_9ZZZZ</name>
<proteinExistence type="predicted"/>
<comment type="caution">
    <text evidence="1">The sequence shown here is derived from an EMBL/GenBank/DDBJ whole genome shotgun (WGS) entry which is preliminary data.</text>
</comment>
<accession>X0Z9K0</accession>